<dbReference type="RefSeq" id="WP_009524832.1">
    <property type="nucleotide sequence ID" value="NZ_JH414548.1"/>
</dbReference>
<evidence type="ECO:0000256" key="4">
    <source>
        <dbReference type="ARBA" id="ARBA00022898"/>
    </source>
</evidence>
<feature type="modified residue" description="N6-(pyridoxal phosphate)lysine" evidence="8 9">
    <location>
        <position position="301"/>
    </location>
</feature>
<dbReference type="Gene3D" id="3.90.1150.180">
    <property type="match status" value="1"/>
</dbReference>
<comment type="similarity">
    <text evidence="7 8">Belongs to the SelA family.</text>
</comment>
<proteinExistence type="inferred from homology"/>
<reference evidence="10 11" key="1">
    <citation type="submission" date="2011-08" db="EMBL/GenBank/DDBJ databases">
        <title>The Genome Sequence of Eubacteriaceae bacterium ACC19a.</title>
        <authorList>
            <consortium name="The Broad Institute Genome Sequencing Platform"/>
            <person name="Earl A."/>
            <person name="Ward D."/>
            <person name="Feldgarden M."/>
            <person name="Gevers D."/>
            <person name="Sizova M."/>
            <person name="Hazen A."/>
            <person name="Epstein S."/>
            <person name="Young S.K."/>
            <person name="Zeng Q."/>
            <person name="Gargeya S."/>
            <person name="Fitzgerald M."/>
            <person name="Haas B."/>
            <person name="Abouelleil A."/>
            <person name="Alvarado L."/>
            <person name="Arachchi H.M."/>
            <person name="Berlin A."/>
            <person name="Brown A."/>
            <person name="Chapman S.B."/>
            <person name="Chen Z."/>
            <person name="Dunbar C."/>
            <person name="Freedman E."/>
            <person name="Gearin G."/>
            <person name="Gellesch M."/>
            <person name="Goldberg J."/>
            <person name="Griggs A."/>
            <person name="Gujja S."/>
            <person name="Heiman D."/>
            <person name="Howarth C."/>
            <person name="Larson L."/>
            <person name="Lui A."/>
            <person name="MacDonald P.J.P."/>
            <person name="Montmayeur A."/>
            <person name="Murphy C."/>
            <person name="Neiman D."/>
            <person name="Pearson M."/>
            <person name="Priest M."/>
            <person name="Roberts A."/>
            <person name="Saif S."/>
            <person name="Shea T."/>
            <person name="Shenoy N."/>
            <person name="Sisk P."/>
            <person name="Stolte C."/>
            <person name="Sykes S."/>
            <person name="Wortman J."/>
            <person name="Nusbaum C."/>
            <person name="Birren B."/>
        </authorList>
    </citation>
    <scope>NUCLEOTIDE SEQUENCE [LARGE SCALE GENOMIC DNA]</scope>
    <source>
        <strain evidence="10 11">ACC19a</strain>
    </source>
</reference>
<comment type="function">
    <text evidence="8">Converts seryl-tRNA(Sec) to selenocysteinyl-tRNA(Sec) required for selenoprotein biosynthesis.</text>
</comment>
<dbReference type="GO" id="GO:0004125">
    <property type="term" value="F:L-seryl-tRNA(Sec) selenium transferase activity"/>
    <property type="evidence" value="ECO:0007669"/>
    <property type="project" value="UniProtKB-UniRule"/>
</dbReference>
<dbReference type="Proteomes" id="UP000006437">
    <property type="component" value="Unassembled WGS sequence"/>
</dbReference>
<dbReference type="HAMAP" id="MF_00423">
    <property type="entry name" value="SelA"/>
    <property type="match status" value="1"/>
</dbReference>
<evidence type="ECO:0000256" key="5">
    <source>
        <dbReference type="ARBA" id="ARBA00022917"/>
    </source>
</evidence>
<keyword evidence="4 8" id="KW-0663">Pyridoxal phosphate</keyword>
<dbReference type="GO" id="GO:0005737">
    <property type="term" value="C:cytoplasm"/>
    <property type="evidence" value="ECO:0007669"/>
    <property type="project" value="UniProtKB-SubCell"/>
</dbReference>
<comment type="subcellular location">
    <subcellularLocation>
        <location evidence="8">Cytoplasm</location>
    </subcellularLocation>
</comment>
<dbReference type="PANTHER" id="PTHR32328">
    <property type="entry name" value="L-SERYL-TRNA(SEC) SELENIUM TRANSFERASE"/>
    <property type="match status" value="1"/>
</dbReference>
<dbReference type="EMBL" id="AFZE01000056">
    <property type="protein sequence ID" value="EHL11059.1"/>
    <property type="molecule type" value="Genomic_DNA"/>
</dbReference>
<dbReference type="GO" id="GO:0001514">
    <property type="term" value="P:selenocysteine incorporation"/>
    <property type="evidence" value="ECO:0007669"/>
    <property type="project" value="UniProtKB-UniRule"/>
</dbReference>
<dbReference type="PATRIC" id="fig|796937.3.peg.1830"/>
<keyword evidence="6 8" id="KW-0711">Selenium</keyword>
<dbReference type="Pfam" id="PF03841">
    <property type="entry name" value="SelA"/>
    <property type="match status" value="1"/>
</dbReference>
<dbReference type="PANTHER" id="PTHR32328:SF0">
    <property type="entry name" value="L-SERYL-TRNA(SEC) SELENIUM TRANSFERASE"/>
    <property type="match status" value="1"/>
</dbReference>
<dbReference type="UniPathway" id="UPA00906">
    <property type="reaction ID" value="UER00896"/>
</dbReference>
<dbReference type="InterPro" id="IPR018319">
    <property type="entry name" value="SelA-like"/>
</dbReference>
<evidence type="ECO:0000256" key="1">
    <source>
        <dbReference type="ARBA" id="ARBA00001933"/>
    </source>
</evidence>
<gene>
    <name evidence="8" type="primary">selA</name>
    <name evidence="10" type="ORF">HMPREF9629_00596</name>
</gene>
<dbReference type="AlphaFoldDB" id="G9X2I9"/>
<dbReference type="NCBIfam" id="TIGR00474">
    <property type="entry name" value="selA"/>
    <property type="match status" value="1"/>
</dbReference>
<dbReference type="Gene3D" id="3.40.640.10">
    <property type="entry name" value="Type I PLP-dependent aspartate aminotransferase-like (Major domain)"/>
    <property type="match status" value="1"/>
</dbReference>
<dbReference type="HOGENOM" id="CLU_038142_1_0_9"/>
<dbReference type="InterPro" id="IPR004534">
    <property type="entry name" value="SelA_trans"/>
</dbReference>
<comment type="catalytic activity">
    <reaction evidence="8">
        <text>L-seryl-tRNA(Sec) + selenophosphate + H(+) = L-selenocysteinyl-tRNA(Sec) + phosphate</text>
        <dbReference type="Rhea" id="RHEA:22728"/>
        <dbReference type="Rhea" id="RHEA-COMP:9742"/>
        <dbReference type="Rhea" id="RHEA-COMP:9743"/>
        <dbReference type="ChEBI" id="CHEBI:15378"/>
        <dbReference type="ChEBI" id="CHEBI:16144"/>
        <dbReference type="ChEBI" id="CHEBI:43474"/>
        <dbReference type="ChEBI" id="CHEBI:78533"/>
        <dbReference type="ChEBI" id="CHEBI:78573"/>
        <dbReference type="EC" id="2.9.1.1"/>
    </reaction>
</comment>
<name>G9X2I9_9FIRM</name>
<dbReference type="InterPro" id="IPR015421">
    <property type="entry name" value="PyrdxlP-dep_Trfase_major"/>
</dbReference>
<evidence type="ECO:0000256" key="3">
    <source>
        <dbReference type="ARBA" id="ARBA00022679"/>
    </source>
</evidence>
<evidence type="ECO:0000256" key="6">
    <source>
        <dbReference type="ARBA" id="ARBA00023266"/>
    </source>
</evidence>
<protein>
    <recommendedName>
        <fullName evidence="8">L-seryl-tRNA(Sec) selenium transferase</fullName>
        <ecNumber evidence="8">2.9.1.1</ecNumber>
    </recommendedName>
    <alternativeName>
        <fullName evidence="8">Selenocysteine synthase</fullName>
        <shortName evidence="8">Sec synthase</shortName>
    </alternativeName>
    <alternativeName>
        <fullName evidence="8">Selenocysteinyl-tRNA(Sec) synthase</fullName>
    </alternativeName>
</protein>
<keyword evidence="2 8" id="KW-0963">Cytoplasm</keyword>
<evidence type="ECO:0000256" key="7">
    <source>
        <dbReference type="ARBA" id="ARBA00044507"/>
    </source>
</evidence>
<keyword evidence="5 8" id="KW-0648">Protein biosynthesis</keyword>
<evidence type="ECO:0000256" key="2">
    <source>
        <dbReference type="ARBA" id="ARBA00022490"/>
    </source>
</evidence>
<dbReference type="InterPro" id="IPR015424">
    <property type="entry name" value="PyrdxlP-dep_Trfase"/>
</dbReference>
<sequence>MQKKELFKNIPSVHEILNFCESKNITKKYKKEILKKIIIQILDELRENISSSNISYFENFENKEDIFSYIIYMLNQKINKLENKSYEKIINATGIAIHTNFGRSPINKQISEKTVNIASLYMNIEYDIKNSSRFDRNEPIKNIMQLLTGCEDAIVVNNNAAALLLVFDTFCKNKNALISRGELIEIGDNFRILDIISSTDVNIKEIGSTNRTYTDDYEKNIDENTSLILKVNKSNYKITGFTNEVSTKELSNICKRNDLILFEDLGSGNLTDFSKYGFNYEKNVQDVLDDGADIVCFSTDKLIGACQGSIIIGKSKYIQKLRKNPIFRALRAGKTVITTIFETLKLYMYKDFNEQIPILNMIFTKQEKLYEKAQKLYNLLDKNLFEYIEIEKSIAQIGGGVSSNTDINSYSLVLKCTNISTNNFEDILRMCKEHIIGYIRDDKLILDMLCIFDDQIEIIAQKINSLKSMIEILDKKDGPTSIFIAD</sequence>
<comment type="pathway">
    <text evidence="8">Aminoacyl-tRNA biosynthesis; selenocysteinyl-tRNA(Sec) biosynthesis; selenocysteinyl-tRNA(Sec) from L-seryl-tRNA(Sec) (bacterial route): step 1/1.</text>
</comment>
<dbReference type="EC" id="2.9.1.1" evidence="8"/>
<comment type="caution">
    <text evidence="10">The sequence shown here is derived from an EMBL/GenBank/DDBJ whole genome shotgun (WGS) entry which is preliminary data.</text>
</comment>
<evidence type="ECO:0000256" key="9">
    <source>
        <dbReference type="PIRSR" id="PIRSR618319-50"/>
    </source>
</evidence>
<dbReference type="SUPFAM" id="SSF53383">
    <property type="entry name" value="PLP-dependent transferases"/>
    <property type="match status" value="1"/>
</dbReference>
<evidence type="ECO:0000256" key="8">
    <source>
        <dbReference type="HAMAP-Rule" id="MF_00423"/>
    </source>
</evidence>
<organism evidence="10 11">
    <name type="scientific">Peptoanaerobacter stomatis</name>
    <dbReference type="NCBI Taxonomy" id="796937"/>
    <lineage>
        <taxon>Bacteria</taxon>
        <taxon>Bacillati</taxon>
        <taxon>Bacillota</taxon>
        <taxon>Clostridia</taxon>
        <taxon>Peptostreptococcales</taxon>
        <taxon>Filifactoraceae</taxon>
        <taxon>Peptoanaerobacter</taxon>
    </lineage>
</organism>
<evidence type="ECO:0000313" key="10">
    <source>
        <dbReference type="EMBL" id="EHL11059.1"/>
    </source>
</evidence>
<dbReference type="GO" id="GO:0001717">
    <property type="term" value="P:conversion of seryl-tRNAsec to selenocys-tRNAsec"/>
    <property type="evidence" value="ECO:0007669"/>
    <property type="project" value="UniProtKB-UniRule"/>
</dbReference>
<keyword evidence="3 8" id="KW-0808">Transferase</keyword>
<evidence type="ECO:0000313" key="11">
    <source>
        <dbReference type="Proteomes" id="UP000006437"/>
    </source>
</evidence>
<comment type="cofactor">
    <cofactor evidence="1 8 9">
        <name>pyridoxal 5'-phosphate</name>
        <dbReference type="ChEBI" id="CHEBI:597326"/>
    </cofactor>
</comment>
<accession>G9X2I9</accession>